<accession>A0A4Q9Q5Y8</accession>
<keyword evidence="1" id="KW-1133">Transmembrane helix</keyword>
<keyword evidence="3" id="KW-1185">Reference proteome</keyword>
<keyword evidence="1" id="KW-0812">Transmembrane</keyword>
<protein>
    <submittedName>
        <fullName evidence="2">Uncharacterized protein</fullName>
    </submittedName>
</protein>
<evidence type="ECO:0000256" key="1">
    <source>
        <dbReference type="SAM" id="Phobius"/>
    </source>
</evidence>
<proteinExistence type="predicted"/>
<dbReference type="Proteomes" id="UP000292082">
    <property type="component" value="Unassembled WGS sequence"/>
</dbReference>
<feature type="transmembrane region" description="Helical" evidence="1">
    <location>
        <begin position="20"/>
        <end position="38"/>
    </location>
</feature>
<gene>
    <name evidence="2" type="ORF">BD310DRAFT_919293</name>
</gene>
<dbReference type="EMBL" id="ML145094">
    <property type="protein sequence ID" value="TBU62376.1"/>
    <property type="molecule type" value="Genomic_DNA"/>
</dbReference>
<evidence type="ECO:0000313" key="2">
    <source>
        <dbReference type="EMBL" id="TBU62376.1"/>
    </source>
</evidence>
<evidence type="ECO:0000313" key="3">
    <source>
        <dbReference type="Proteomes" id="UP000292082"/>
    </source>
</evidence>
<dbReference type="AlphaFoldDB" id="A0A4Q9Q5Y8"/>
<reference evidence="2 3" key="1">
    <citation type="submission" date="2019-01" db="EMBL/GenBank/DDBJ databases">
        <title>Draft genome sequences of three monokaryotic isolates of the white-rot basidiomycete fungus Dichomitus squalens.</title>
        <authorList>
            <consortium name="DOE Joint Genome Institute"/>
            <person name="Lopez S.C."/>
            <person name="Andreopoulos B."/>
            <person name="Pangilinan J."/>
            <person name="Lipzen A."/>
            <person name="Riley R."/>
            <person name="Ahrendt S."/>
            <person name="Ng V."/>
            <person name="Barry K."/>
            <person name="Daum C."/>
            <person name="Grigoriev I.V."/>
            <person name="Hilden K.S."/>
            <person name="Makela M.R."/>
            <person name="de Vries R.P."/>
        </authorList>
    </citation>
    <scope>NUCLEOTIDE SEQUENCE [LARGE SCALE GENOMIC DNA]</scope>
    <source>
        <strain evidence="2 3">CBS 464.89</strain>
    </source>
</reference>
<name>A0A4Q9Q5Y8_9APHY</name>
<keyword evidence="1" id="KW-0472">Membrane</keyword>
<organism evidence="2 3">
    <name type="scientific">Dichomitus squalens</name>
    <dbReference type="NCBI Taxonomy" id="114155"/>
    <lineage>
        <taxon>Eukaryota</taxon>
        <taxon>Fungi</taxon>
        <taxon>Dikarya</taxon>
        <taxon>Basidiomycota</taxon>
        <taxon>Agaricomycotina</taxon>
        <taxon>Agaricomycetes</taxon>
        <taxon>Polyporales</taxon>
        <taxon>Polyporaceae</taxon>
        <taxon>Dichomitus</taxon>
    </lineage>
</organism>
<sequence>MFPEWALDVSHRWFPHARFRQYLASAVTLVITLAFWCIRLVHWLKSSKFADSATLGTSTQISSPRTSTSSQEAAFCLTVHPAKPLAIDCGRSHRTLLHLTSKQLFVLST</sequence>